<comment type="subcellular location">
    <subcellularLocation>
        <location evidence="1">Cell membrane</location>
        <topology evidence="1">Multi-pass membrane protein</topology>
    </subcellularLocation>
</comment>
<evidence type="ECO:0000256" key="4">
    <source>
        <dbReference type="ARBA" id="ARBA00022989"/>
    </source>
</evidence>
<dbReference type="Pfam" id="PF03706">
    <property type="entry name" value="LPG_synthase_TM"/>
    <property type="match status" value="1"/>
</dbReference>
<accession>A0A3B1CIA0</accession>
<feature type="transmembrane region" description="Helical" evidence="6">
    <location>
        <begin position="275"/>
        <end position="292"/>
    </location>
</feature>
<gene>
    <name evidence="7" type="ORF">MNBD_NITROSPINAE02-1759</name>
</gene>
<feature type="transmembrane region" description="Helical" evidence="6">
    <location>
        <begin position="7"/>
        <end position="26"/>
    </location>
</feature>
<evidence type="ECO:0000256" key="3">
    <source>
        <dbReference type="ARBA" id="ARBA00022692"/>
    </source>
</evidence>
<evidence type="ECO:0000313" key="7">
    <source>
        <dbReference type="EMBL" id="VAX23698.1"/>
    </source>
</evidence>
<evidence type="ECO:0000256" key="6">
    <source>
        <dbReference type="SAM" id="Phobius"/>
    </source>
</evidence>
<organism evidence="7">
    <name type="scientific">hydrothermal vent metagenome</name>
    <dbReference type="NCBI Taxonomy" id="652676"/>
    <lineage>
        <taxon>unclassified sequences</taxon>
        <taxon>metagenomes</taxon>
        <taxon>ecological metagenomes</taxon>
    </lineage>
</organism>
<feature type="transmembrane region" description="Helical" evidence="6">
    <location>
        <begin position="158"/>
        <end position="176"/>
    </location>
</feature>
<evidence type="ECO:0000256" key="1">
    <source>
        <dbReference type="ARBA" id="ARBA00004651"/>
    </source>
</evidence>
<dbReference type="AlphaFoldDB" id="A0A3B1CIA0"/>
<sequence>MSKTKNKWLLVAGIGITLSFFLLAIIRIDLSKAYEAGMSGAFVWLLPITFLQIIMYYFRAIRWRYIMVSSKKTSIGNLYSAISIGLMGNMILPFRIGEVIRAYVIAKKERLVVSEAFGTIVIERAFDMLSALVMLVVVLTTADIKSASGEVDSSIRSYGILFTGLIIAAFFFIHQLSRKDSLVGGIILYVMKILPGNVASAINGPINSFRTGLQVIKSRGRLVAITFYSAIIWYINILVFKIFLYMFGLESSMEAATTIILFVIIGVMIPSSPGFVGPFHAGVIVGLGLYGINVDSALGYAVVIHFVSFALTVLIGLFFLWREKFTFTEIWHSADME</sequence>
<dbReference type="EMBL" id="UOGE01000089">
    <property type="protein sequence ID" value="VAX23698.1"/>
    <property type="molecule type" value="Genomic_DNA"/>
</dbReference>
<keyword evidence="2" id="KW-1003">Cell membrane</keyword>
<dbReference type="NCBIfam" id="TIGR00374">
    <property type="entry name" value="flippase-like domain"/>
    <property type="match status" value="1"/>
</dbReference>
<evidence type="ECO:0000256" key="5">
    <source>
        <dbReference type="ARBA" id="ARBA00023136"/>
    </source>
</evidence>
<feature type="transmembrane region" description="Helical" evidence="6">
    <location>
        <begin position="78"/>
        <end position="96"/>
    </location>
</feature>
<feature type="transmembrane region" description="Helical" evidence="6">
    <location>
        <begin position="38"/>
        <end position="58"/>
    </location>
</feature>
<reference evidence="7" key="1">
    <citation type="submission" date="2018-06" db="EMBL/GenBank/DDBJ databases">
        <authorList>
            <person name="Zhirakovskaya E."/>
        </authorList>
    </citation>
    <scope>NUCLEOTIDE SEQUENCE</scope>
</reference>
<keyword evidence="3 6" id="KW-0812">Transmembrane</keyword>
<name>A0A3B1CIA0_9ZZZZ</name>
<evidence type="ECO:0000256" key="2">
    <source>
        <dbReference type="ARBA" id="ARBA00022475"/>
    </source>
</evidence>
<dbReference type="PANTHER" id="PTHR39087">
    <property type="entry name" value="UPF0104 MEMBRANE PROTEIN MJ1595"/>
    <property type="match status" value="1"/>
</dbReference>
<feature type="transmembrane region" description="Helical" evidence="6">
    <location>
        <begin position="222"/>
        <end position="247"/>
    </location>
</feature>
<keyword evidence="4 6" id="KW-1133">Transmembrane helix</keyword>
<proteinExistence type="predicted"/>
<evidence type="ECO:0008006" key="8">
    <source>
        <dbReference type="Google" id="ProtNLM"/>
    </source>
</evidence>
<protein>
    <recommendedName>
        <fullName evidence="8">Dolichol-P-glucose synthetase</fullName>
    </recommendedName>
</protein>
<dbReference type="PANTHER" id="PTHR39087:SF2">
    <property type="entry name" value="UPF0104 MEMBRANE PROTEIN MJ1595"/>
    <property type="match status" value="1"/>
</dbReference>
<feature type="transmembrane region" description="Helical" evidence="6">
    <location>
        <begin position="116"/>
        <end position="138"/>
    </location>
</feature>
<dbReference type="GO" id="GO:0005886">
    <property type="term" value="C:plasma membrane"/>
    <property type="evidence" value="ECO:0007669"/>
    <property type="project" value="UniProtKB-SubCell"/>
</dbReference>
<keyword evidence="5 6" id="KW-0472">Membrane</keyword>
<feature type="transmembrane region" description="Helical" evidence="6">
    <location>
        <begin position="298"/>
        <end position="321"/>
    </location>
</feature>
<feature type="transmembrane region" description="Helical" evidence="6">
    <location>
        <begin position="182"/>
        <end position="202"/>
    </location>
</feature>
<dbReference type="InterPro" id="IPR022791">
    <property type="entry name" value="L-PG_synthase/AglD"/>
</dbReference>